<keyword evidence="1" id="KW-0472">Membrane</keyword>
<keyword evidence="3" id="KW-1185">Reference proteome</keyword>
<proteinExistence type="predicted"/>
<evidence type="ECO:0000313" key="2">
    <source>
        <dbReference type="EMBL" id="TCO78908.1"/>
    </source>
</evidence>
<reference evidence="2 3" key="1">
    <citation type="submission" date="2019-03" db="EMBL/GenBank/DDBJ databases">
        <title>Genomic Encyclopedia of Type Strains, Phase IV (KMG-IV): sequencing the most valuable type-strain genomes for metagenomic binning, comparative biology and taxonomic classification.</title>
        <authorList>
            <person name="Goeker M."/>
        </authorList>
    </citation>
    <scope>NUCLEOTIDE SEQUENCE [LARGE SCALE GENOMIC DNA]</scope>
    <source>
        <strain evidence="2 3">DSM 25287</strain>
    </source>
</reference>
<dbReference type="RefSeq" id="WP_165904182.1">
    <property type="nucleotide sequence ID" value="NZ_SLWY01000021.1"/>
</dbReference>
<protein>
    <submittedName>
        <fullName evidence="2">Uncharacterized protein</fullName>
    </submittedName>
</protein>
<dbReference type="EMBL" id="SLWY01000021">
    <property type="protein sequence ID" value="TCO78908.1"/>
    <property type="molecule type" value="Genomic_DNA"/>
</dbReference>
<gene>
    <name evidence="2" type="ORF">EV699_12121</name>
</gene>
<name>A0A4R2L896_9GAMM</name>
<dbReference type="AlphaFoldDB" id="A0A4R2L896"/>
<keyword evidence="1" id="KW-1133">Transmembrane helix</keyword>
<sequence length="76" mass="7856">MVRLGRWTLLLALVLIVAGLLGGFGMMIAGVANPLPLLGLVPLGFVLGFAGLAMVVLHGPRGDESPRSDDPDAPPR</sequence>
<feature type="transmembrane region" description="Helical" evidence="1">
    <location>
        <begin position="7"/>
        <end position="31"/>
    </location>
</feature>
<accession>A0A4R2L896</accession>
<evidence type="ECO:0000313" key="3">
    <source>
        <dbReference type="Proteomes" id="UP000295765"/>
    </source>
</evidence>
<dbReference type="Proteomes" id="UP000295765">
    <property type="component" value="Unassembled WGS sequence"/>
</dbReference>
<organism evidence="2 3">
    <name type="scientific">Plasticicumulans lactativorans</name>
    <dbReference type="NCBI Taxonomy" id="1133106"/>
    <lineage>
        <taxon>Bacteria</taxon>
        <taxon>Pseudomonadati</taxon>
        <taxon>Pseudomonadota</taxon>
        <taxon>Gammaproteobacteria</taxon>
        <taxon>Candidatus Competibacteraceae</taxon>
        <taxon>Plasticicumulans</taxon>
    </lineage>
</organism>
<comment type="caution">
    <text evidence="2">The sequence shown here is derived from an EMBL/GenBank/DDBJ whole genome shotgun (WGS) entry which is preliminary data.</text>
</comment>
<feature type="transmembrane region" description="Helical" evidence="1">
    <location>
        <begin position="37"/>
        <end position="57"/>
    </location>
</feature>
<keyword evidence="1" id="KW-0812">Transmembrane</keyword>
<evidence type="ECO:0000256" key="1">
    <source>
        <dbReference type="SAM" id="Phobius"/>
    </source>
</evidence>